<evidence type="ECO:0000256" key="1">
    <source>
        <dbReference type="SAM" id="Phobius"/>
    </source>
</evidence>
<feature type="transmembrane region" description="Helical" evidence="1">
    <location>
        <begin position="12"/>
        <end position="31"/>
    </location>
</feature>
<protein>
    <submittedName>
        <fullName evidence="2">Uncharacterized protein</fullName>
    </submittedName>
</protein>
<keyword evidence="1" id="KW-1133">Transmembrane helix</keyword>
<reference evidence="2" key="1">
    <citation type="journal article" date="2021" name="Proc. Natl. Acad. Sci. U.S.A.">
        <title>A Catalog of Tens of Thousands of Viruses from Human Metagenomes Reveals Hidden Associations with Chronic Diseases.</title>
        <authorList>
            <person name="Tisza M.J."/>
            <person name="Buck C.B."/>
        </authorList>
    </citation>
    <scope>NUCLEOTIDE SEQUENCE</scope>
    <source>
        <strain evidence="2">CtNs77</strain>
    </source>
</reference>
<keyword evidence="1" id="KW-0472">Membrane</keyword>
<evidence type="ECO:0000313" key="2">
    <source>
        <dbReference type="EMBL" id="DAE18471.1"/>
    </source>
</evidence>
<proteinExistence type="predicted"/>
<keyword evidence="1" id="KW-0812">Transmembrane</keyword>
<organism evidence="2">
    <name type="scientific">Siphoviridae sp. ctNs77</name>
    <dbReference type="NCBI Taxonomy" id="2825473"/>
    <lineage>
        <taxon>Viruses</taxon>
        <taxon>Duplodnaviria</taxon>
        <taxon>Heunggongvirae</taxon>
        <taxon>Uroviricota</taxon>
        <taxon>Caudoviricetes</taxon>
    </lineage>
</organism>
<accession>A0A8S5QGS9</accession>
<sequence length="34" mass="4183">MHRSLSRDEVVFTFICVYICLFNFICVWENLKKQ</sequence>
<name>A0A8S5QGS9_9CAUD</name>
<dbReference type="EMBL" id="BK015656">
    <property type="protein sequence ID" value="DAE18471.1"/>
    <property type="molecule type" value="Genomic_DNA"/>
</dbReference>